<proteinExistence type="predicted"/>
<organism evidence="1 2">
    <name type="scientific">candidate division WS5 bacterium</name>
    <dbReference type="NCBI Taxonomy" id="2093353"/>
    <lineage>
        <taxon>Bacteria</taxon>
        <taxon>candidate division WS5</taxon>
    </lineage>
</organism>
<dbReference type="Proteomes" id="UP000285655">
    <property type="component" value="Unassembled WGS sequence"/>
</dbReference>
<protein>
    <submittedName>
        <fullName evidence="1">Uncharacterized protein</fullName>
    </submittedName>
</protein>
<comment type="caution">
    <text evidence="1">The sequence shown here is derived from an EMBL/GenBank/DDBJ whole genome shotgun (WGS) entry which is preliminary data.</text>
</comment>
<dbReference type="AlphaFoldDB" id="A0A419DAP4"/>
<evidence type="ECO:0000313" key="2">
    <source>
        <dbReference type="Proteomes" id="UP000285655"/>
    </source>
</evidence>
<feature type="non-terminal residue" evidence="1">
    <location>
        <position position="1"/>
    </location>
</feature>
<dbReference type="EMBL" id="QZJW01000053">
    <property type="protein sequence ID" value="RJO60163.1"/>
    <property type="molecule type" value="Genomic_DNA"/>
</dbReference>
<sequence length="60" mass="7079">VIYDSEKEMTKEHKQVLELNKLGYMYNWSYGINRVLVVLPPELGEEEANNFESIMETLEN</sequence>
<evidence type="ECO:0000313" key="1">
    <source>
        <dbReference type="EMBL" id="RJO60163.1"/>
    </source>
</evidence>
<reference evidence="1 2" key="1">
    <citation type="journal article" date="2017" name="ISME J.">
        <title>Energy and carbon metabolisms in a deep terrestrial subsurface fluid microbial community.</title>
        <authorList>
            <person name="Momper L."/>
            <person name="Jungbluth S.P."/>
            <person name="Lee M.D."/>
            <person name="Amend J.P."/>
        </authorList>
    </citation>
    <scope>NUCLEOTIDE SEQUENCE [LARGE SCALE GENOMIC DNA]</scope>
    <source>
        <strain evidence="1">SURF_29</strain>
    </source>
</reference>
<accession>A0A419DAP4</accession>
<gene>
    <name evidence="1" type="ORF">C4544_06100</name>
</gene>
<name>A0A419DAP4_9BACT</name>